<dbReference type="Pfam" id="PF01385">
    <property type="entry name" value="OrfB_IS605"/>
    <property type="match status" value="1"/>
</dbReference>
<keyword evidence="3" id="KW-0815">Transposition</keyword>
<dbReference type="Pfam" id="PF07282">
    <property type="entry name" value="Cas12f1-like_TNB"/>
    <property type="match status" value="1"/>
</dbReference>
<accession>A0A1H0SAP0</accession>
<dbReference type="InterPro" id="IPR051399">
    <property type="entry name" value="RNA-guided_DNA_endo/Transpos"/>
</dbReference>
<evidence type="ECO:0000256" key="5">
    <source>
        <dbReference type="ARBA" id="ARBA00022833"/>
    </source>
</evidence>
<dbReference type="Pfam" id="PF12323">
    <property type="entry name" value="HTH_OrfB_IS605"/>
    <property type="match status" value="1"/>
</dbReference>
<evidence type="ECO:0000256" key="7">
    <source>
        <dbReference type="ARBA" id="ARBA00023172"/>
    </source>
</evidence>
<keyword evidence="7" id="KW-0233">DNA recombination</keyword>
<dbReference type="InterPro" id="IPR010095">
    <property type="entry name" value="Cas12f1-like_TNB"/>
</dbReference>
<protein>
    <submittedName>
        <fullName evidence="11">Putative transposase</fullName>
    </submittedName>
</protein>
<feature type="domain" description="Probable transposase IS891/IS1136/IS1341" evidence="8">
    <location>
        <begin position="166"/>
        <end position="282"/>
    </location>
</feature>
<evidence type="ECO:0000256" key="4">
    <source>
        <dbReference type="ARBA" id="ARBA00022723"/>
    </source>
</evidence>
<evidence type="ECO:0000259" key="8">
    <source>
        <dbReference type="Pfam" id="PF01385"/>
    </source>
</evidence>
<evidence type="ECO:0000256" key="3">
    <source>
        <dbReference type="ARBA" id="ARBA00022578"/>
    </source>
</evidence>
<dbReference type="InterPro" id="IPR001959">
    <property type="entry name" value="Transposase"/>
</dbReference>
<comment type="similarity">
    <text evidence="1">In the C-terminal section; belongs to the transposase 35 family.</text>
</comment>
<dbReference type="InterPro" id="IPR021027">
    <property type="entry name" value="Transposase_put_HTH"/>
</dbReference>
<feature type="domain" description="Transposase putative helix-turn-helix" evidence="10">
    <location>
        <begin position="6"/>
        <end position="49"/>
    </location>
</feature>
<dbReference type="NCBIfam" id="TIGR01766">
    <property type="entry name" value="IS200/IS605 family accessory protein TnpB-like domain"/>
    <property type="match status" value="1"/>
</dbReference>
<sequence length="373" mass="43503">MEKYTMGFKFRIYPNHTQQELINRTLGCCRFVFNHFLAIRRDEWTANHKSVNYNQTSAMLTDLKRYEEYSWLKQVDSMALQESLKNLDTAYQNFFKHQSRYPRFKSKHNHSQSYRTRNQSNGIRILGNRIKLPKIGAVKIKQSREFDGRILNATVSRTASGKYFVSICVELDRENLLKTNDGGQIGIDVGLKEFYSDSNGNTVANPRILRCLTRKLVREQRWLSRKMPRSVNRGKARIRVAKVHERISNIRKDFLHKTSTALVRKNKTIAIEHLQIKNMMRNHKLARAISDVSWSELFRQLEYKAELHGSEILKVDTFYPSSQTCSKCGYQNKETKNLGIRDWTCPACGSHHDRDANAAINILRKAIEQKQVA</sequence>
<dbReference type="GO" id="GO:0006310">
    <property type="term" value="P:DNA recombination"/>
    <property type="evidence" value="ECO:0007669"/>
    <property type="project" value="UniProtKB-KW"/>
</dbReference>
<dbReference type="NCBIfam" id="NF040570">
    <property type="entry name" value="guided_TnpB"/>
    <property type="match status" value="1"/>
</dbReference>
<evidence type="ECO:0000256" key="1">
    <source>
        <dbReference type="ARBA" id="ARBA00008761"/>
    </source>
</evidence>
<proteinExistence type="inferred from homology"/>
<dbReference type="RefSeq" id="WP_074572363.1">
    <property type="nucleotide sequence ID" value="NZ_FNJQ01000016.1"/>
</dbReference>
<organism evidence="11 12">
    <name type="scientific">Selenomonas ruminantium</name>
    <dbReference type="NCBI Taxonomy" id="971"/>
    <lineage>
        <taxon>Bacteria</taxon>
        <taxon>Bacillati</taxon>
        <taxon>Bacillota</taxon>
        <taxon>Negativicutes</taxon>
        <taxon>Selenomonadales</taxon>
        <taxon>Selenomonadaceae</taxon>
        <taxon>Selenomonas</taxon>
    </lineage>
</organism>
<dbReference type="GO" id="GO:0032196">
    <property type="term" value="P:transposition"/>
    <property type="evidence" value="ECO:0007669"/>
    <property type="project" value="UniProtKB-KW"/>
</dbReference>
<keyword evidence="4" id="KW-0479">Metal-binding</keyword>
<dbReference type="OrthoDB" id="1551477at2"/>
<evidence type="ECO:0000313" key="11">
    <source>
        <dbReference type="EMBL" id="SDP38862.1"/>
    </source>
</evidence>
<keyword evidence="5" id="KW-0862">Zinc</keyword>
<dbReference type="Proteomes" id="UP000182412">
    <property type="component" value="Unassembled WGS sequence"/>
</dbReference>
<dbReference type="PANTHER" id="PTHR30405:SF25">
    <property type="entry name" value="RNA-GUIDED DNA ENDONUCLEASE INSQ-RELATED"/>
    <property type="match status" value="1"/>
</dbReference>
<gene>
    <name evidence="11" type="ORF">SAMN05216366_11650</name>
</gene>
<dbReference type="PANTHER" id="PTHR30405">
    <property type="entry name" value="TRANSPOSASE"/>
    <property type="match status" value="1"/>
</dbReference>
<dbReference type="GO" id="GO:0003677">
    <property type="term" value="F:DNA binding"/>
    <property type="evidence" value="ECO:0007669"/>
    <property type="project" value="UniProtKB-KW"/>
</dbReference>
<feature type="domain" description="Cas12f1-like TNB" evidence="9">
    <location>
        <begin position="294"/>
        <end position="362"/>
    </location>
</feature>
<evidence type="ECO:0000259" key="10">
    <source>
        <dbReference type="Pfam" id="PF12323"/>
    </source>
</evidence>
<evidence type="ECO:0000256" key="6">
    <source>
        <dbReference type="ARBA" id="ARBA00023125"/>
    </source>
</evidence>
<name>A0A1H0SAP0_SELRU</name>
<reference evidence="11 12" key="1">
    <citation type="submission" date="2016-10" db="EMBL/GenBank/DDBJ databases">
        <authorList>
            <person name="de Groot N.N."/>
        </authorList>
    </citation>
    <scope>NUCLEOTIDE SEQUENCE [LARGE SCALE GENOMIC DNA]</scope>
    <source>
        <strain evidence="11 12">S137</strain>
    </source>
</reference>
<evidence type="ECO:0000313" key="12">
    <source>
        <dbReference type="Proteomes" id="UP000182412"/>
    </source>
</evidence>
<comment type="similarity">
    <text evidence="2">In the N-terminal section; belongs to the transposase 2 family.</text>
</comment>
<dbReference type="NCBIfam" id="NF038281">
    <property type="entry name" value="IS200_TnpB"/>
    <property type="match status" value="1"/>
</dbReference>
<dbReference type="EMBL" id="FNJQ01000016">
    <property type="protein sequence ID" value="SDP38862.1"/>
    <property type="molecule type" value="Genomic_DNA"/>
</dbReference>
<dbReference type="GO" id="GO:0046872">
    <property type="term" value="F:metal ion binding"/>
    <property type="evidence" value="ECO:0007669"/>
    <property type="project" value="UniProtKB-KW"/>
</dbReference>
<keyword evidence="6" id="KW-0238">DNA-binding</keyword>
<dbReference type="InterPro" id="IPR053522">
    <property type="entry name" value="RNA-guided_endonuclease_TnpB"/>
</dbReference>
<evidence type="ECO:0000256" key="2">
    <source>
        <dbReference type="ARBA" id="ARBA00011044"/>
    </source>
</evidence>
<evidence type="ECO:0000259" key="9">
    <source>
        <dbReference type="Pfam" id="PF07282"/>
    </source>
</evidence>
<dbReference type="AlphaFoldDB" id="A0A1H0SAP0"/>